<feature type="domain" description="Response regulatory" evidence="4">
    <location>
        <begin position="17"/>
        <end position="134"/>
    </location>
</feature>
<dbReference type="CDD" id="cd17574">
    <property type="entry name" value="REC_OmpR"/>
    <property type="match status" value="1"/>
</dbReference>
<keyword evidence="2" id="KW-0902">Two-component regulatory system</keyword>
<evidence type="ECO:0000313" key="6">
    <source>
        <dbReference type="Proteomes" id="UP000178869"/>
    </source>
</evidence>
<sequence>MANEQPTNANDNATIAKVLLIEDDRFLRELIAQKLEKEKFDVMQTVDGESGLRKLSEQKPDIVLLDLILPGMSGFEVLKKIREMPDSQTIPVVILSNLGQREDVEKGLSLGATDFLIKAHFTPGEIITKIKNVLSTKR</sequence>
<dbReference type="PROSITE" id="PS50110">
    <property type="entry name" value="RESPONSE_REGULATORY"/>
    <property type="match status" value="1"/>
</dbReference>
<dbReference type="PANTHER" id="PTHR44591">
    <property type="entry name" value="STRESS RESPONSE REGULATOR PROTEIN 1"/>
    <property type="match status" value="1"/>
</dbReference>
<dbReference type="EMBL" id="MHSR01000013">
    <property type="protein sequence ID" value="OHA46650.1"/>
    <property type="molecule type" value="Genomic_DNA"/>
</dbReference>
<dbReference type="InterPro" id="IPR050595">
    <property type="entry name" value="Bact_response_regulator"/>
</dbReference>
<evidence type="ECO:0000256" key="1">
    <source>
        <dbReference type="ARBA" id="ARBA00022553"/>
    </source>
</evidence>
<dbReference type="GO" id="GO:0000160">
    <property type="term" value="P:phosphorelay signal transduction system"/>
    <property type="evidence" value="ECO:0007669"/>
    <property type="project" value="UniProtKB-KW"/>
</dbReference>
<gene>
    <name evidence="5" type="ORF">A2828_01970</name>
</gene>
<reference evidence="5 6" key="1">
    <citation type="journal article" date="2016" name="Nat. Commun.">
        <title>Thousands of microbial genomes shed light on interconnected biogeochemical processes in an aquifer system.</title>
        <authorList>
            <person name="Anantharaman K."/>
            <person name="Brown C.T."/>
            <person name="Hug L.A."/>
            <person name="Sharon I."/>
            <person name="Castelle C.J."/>
            <person name="Probst A.J."/>
            <person name="Thomas B.C."/>
            <person name="Singh A."/>
            <person name="Wilkins M.J."/>
            <person name="Karaoz U."/>
            <person name="Brodie E.L."/>
            <person name="Williams K.H."/>
            <person name="Hubbard S.S."/>
            <person name="Banfield J.F."/>
        </authorList>
    </citation>
    <scope>NUCLEOTIDE SEQUENCE [LARGE SCALE GENOMIC DNA]</scope>
</reference>
<feature type="modified residue" description="4-aspartylphosphate" evidence="3">
    <location>
        <position position="66"/>
    </location>
</feature>
<dbReference type="Proteomes" id="UP000178869">
    <property type="component" value="Unassembled WGS sequence"/>
</dbReference>
<dbReference type="PANTHER" id="PTHR44591:SF14">
    <property type="entry name" value="PROTEIN PILG"/>
    <property type="match status" value="1"/>
</dbReference>
<proteinExistence type="predicted"/>
<evidence type="ECO:0000256" key="3">
    <source>
        <dbReference type="PROSITE-ProRule" id="PRU00169"/>
    </source>
</evidence>
<dbReference type="InterPro" id="IPR001789">
    <property type="entry name" value="Sig_transdc_resp-reg_receiver"/>
</dbReference>
<dbReference type="Pfam" id="PF00072">
    <property type="entry name" value="Response_reg"/>
    <property type="match status" value="1"/>
</dbReference>
<protein>
    <recommendedName>
        <fullName evidence="4">Response regulatory domain-containing protein</fullName>
    </recommendedName>
</protein>
<dbReference type="SUPFAM" id="SSF52172">
    <property type="entry name" value="CheY-like"/>
    <property type="match status" value="1"/>
</dbReference>
<dbReference type="SMART" id="SM00448">
    <property type="entry name" value="REC"/>
    <property type="match status" value="1"/>
</dbReference>
<dbReference type="AlphaFoldDB" id="A0A1G2PE79"/>
<evidence type="ECO:0000259" key="4">
    <source>
        <dbReference type="PROSITE" id="PS50110"/>
    </source>
</evidence>
<accession>A0A1G2PE79</accession>
<organism evidence="5 6">
    <name type="scientific">Candidatus Terrybacteria bacterium RIFCSPHIGHO2_01_FULL_43_35</name>
    <dbReference type="NCBI Taxonomy" id="1802361"/>
    <lineage>
        <taxon>Bacteria</taxon>
        <taxon>Candidatus Terryibacteriota</taxon>
    </lineage>
</organism>
<comment type="caution">
    <text evidence="5">The sequence shown here is derived from an EMBL/GenBank/DDBJ whole genome shotgun (WGS) entry which is preliminary data.</text>
</comment>
<keyword evidence="1 3" id="KW-0597">Phosphoprotein</keyword>
<name>A0A1G2PE79_9BACT</name>
<dbReference type="Gene3D" id="3.40.50.2300">
    <property type="match status" value="1"/>
</dbReference>
<dbReference type="InterPro" id="IPR011006">
    <property type="entry name" value="CheY-like_superfamily"/>
</dbReference>
<evidence type="ECO:0000313" key="5">
    <source>
        <dbReference type="EMBL" id="OHA46650.1"/>
    </source>
</evidence>
<evidence type="ECO:0000256" key="2">
    <source>
        <dbReference type="ARBA" id="ARBA00023012"/>
    </source>
</evidence>